<evidence type="ECO:0000256" key="4">
    <source>
        <dbReference type="PROSITE-ProRule" id="PRU00335"/>
    </source>
</evidence>
<accession>A0ABN2NMC9</accession>
<dbReference type="RefSeq" id="WP_344426383.1">
    <property type="nucleotide sequence ID" value="NZ_BAAAQK010000028.1"/>
</dbReference>
<reference evidence="6 7" key="1">
    <citation type="journal article" date="2019" name="Int. J. Syst. Evol. Microbiol.">
        <title>The Global Catalogue of Microorganisms (GCM) 10K type strain sequencing project: providing services to taxonomists for standard genome sequencing and annotation.</title>
        <authorList>
            <consortium name="The Broad Institute Genomics Platform"/>
            <consortium name="The Broad Institute Genome Sequencing Center for Infectious Disease"/>
            <person name="Wu L."/>
            <person name="Ma J."/>
        </authorList>
    </citation>
    <scope>NUCLEOTIDE SEQUENCE [LARGE SCALE GENOMIC DNA]</scope>
    <source>
        <strain evidence="6 7">JCM 16009</strain>
    </source>
</reference>
<keyword evidence="2 4" id="KW-0238">DNA-binding</keyword>
<dbReference type="EMBL" id="BAAAQK010000028">
    <property type="protein sequence ID" value="GAA1875672.1"/>
    <property type="molecule type" value="Genomic_DNA"/>
</dbReference>
<dbReference type="InterPro" id="IPR009057">
    <property type="entry name" value="Homeodomain-like_sf"/>
</dbReference>
<dbReference type="PANTHER" id="PTHR30055:SF234">
    <property type="entry name" value="HTH-TYPE TRANSCRIPTIONAL REGULATOR BETI"/>
    <property type="match status" value="1"/>
</dbReference>
<evidence type="ECO:0000259" key="5">
    <source>
        <dbReference type="PROSITE" id="PS50977"/>
    </source>
</evidence>
<feature type="domain" description="HTH tetR-type" evidence="5">
    <location>
        <begin position="10"/>
        <end position="71"/>
    </location>
</feature>
<dbReference type="Gene3D" id="1.10.10.60">
    <property type="entry name" value="Homeodomain-like"/>
    <property type="match status" value="1"/>
</dbReference>
<dbReference type="PROSITE" id="PS50977">
    <property type="entry name" value="HTH_TETR_2"/>
    <property type="match status" value="1"/>
</dbReference>
<proteinExistence type="predicted"/>
<evidence type="ECO:0000313" key="6">
    <source>
        <dbReference type="EMBL" id="GAA1875672.1"/>
    </source>
</evidence>
<dbReference type="InterPro" id="IPR041347">
    <property type="entry name" value="MftR_C"/>
</dbReference>
<dbReference type="Proteomes" id="UP001500449">
    <property type="component" value="Unassembled WGS sequence"/>
</dbReference>
<keyword evidence="3" id="KW-0804">Transcription</keyword>
<sequence>MTGRRERKKAATRQSLADAALGLALERGGYDQVTVAEIADRADVSVTTLFTHFPSKEALFFDQDASVEAALVAAVRDRGDIPLLDALAAFAERNSRPVHQESPRGPSFRRLVEESPALREYAARMWARHEQALAAAIAEDRGEAAPSPSTRALAHVFCGIPGLVQGPDDDAAALREATFAILRSGWPL</sequence>
<keyword evidence="1" id="KW-0805">Transcription regulation</keyword>
<evidence type="ECO:0000256" key="2">
    <source>
        <dbReference type="ARBA" id="ARBA00023125"/>
    </source>
</evidence>
<evidence type="ECO:0000313" key="7">
    <source>
        <dbReference type="Proteomes" id="UP001500449"/>
    </source>
</evidence>
<evidence type="ECO:0000256" key="3">
    <source>
        <dbReference type="ARBA" id="ARBA00023163"/>
    </source>
</evidence>
<organism evidence="6 7">
    <name type="scientific">Pseudonocardia ailaonensis</name>
    <dbReference type="NCBI Taxonomy" id="367279"/>
    <lineage>
        <taxon>Bacteria</taxon>
        <taxon>Bacillati</taxon>
        <taxon>Actinomycetota</taxon>
        <taxon>Actinomycetes</taxon>
        <taxon>Pseudonocardiales</taxon>
        <taxon>Pseudonocardiaceae</taxon>
        <taxon>Pseudonocardia</taxon>
    </lineage>
</organism>
<dbReference type="Gene3D" id="1.10.357.10">
    <property type="entry name" value="Tetracycline Repressor, domain 2"/>
    <property type="match status" value="1"/>
</dbReference>
<dbReference type="PROSITE" id="PS01081">
    <property type="entry name" value="HTH_TETR_1"/>
    <property type="match status" value="1"/>
</dbReference>
<dbReference type="Pfam" id="PF17754">
    <property type="entry name" value="TetR_C_14"/>
    <property type="match status" value="1"/>
</dbReference>
<dbReference type="PANTHER" id="PTHR30055">
    <property type="entry name" value="HTH-TYPE TRANSCRIPTIONAL REGULATOR RUTR"/>
    <property type="match status" value="1"/>
</dbReference>
<dbReference type="SUPFAM" id="SSF46689">
    <property type="entry name" value="Homeodomain-like"/>
    <property type="match status" value="1"/>
</dbReference>
<protein>
    <submittedName>
        <fullName evidence="6">TetR/AcrR family transcriptional regulator</fullName>
    </submittedName>
</protein>
<gene>
    <name evidence="6" type="ORF">GCM10009836_66210</name>
</gene>
<keyword evidence="7" id="KW-1185">Reference proteome</keyword>
<feature type="DNA-binding region" description="H-T-H motif" evidence="4">
    <location>
        <begin position="34"/>
        <end position="53"/>
    </location>
</feature>
<name>A0ABN2NMC9_9PSEU</name>
<dbReference type="InterPro" id="IPR023772">
    <property type="entry name" value="DNA-bd_HTH_TetR-type_CS"/>
</dbReference>
<dbReference type="InterPro" id="IPR050109">
    <property type="entry name" value="HTH-type_TetR-like_transc_reg"/>
</dbReference>
<dbReference type="InterPro" id="IPR001647">
    <property type="entry name" value="HTH_TetR"/>
</dbReference>
<evidence type="ECO:0000256" key="1">
    <source>
        <dbReference type="ARBA" id="ARBA00023015"/>
    </source>
</evidence>
<dbReference type="Pfam" id="PF00440">
    <property type="entry name" value="TetR_N"/>
    <property type="match status" value="1"/>
</dbReference>
<comment type="caution">
    <text evidence="6">The sequence shown here is derived from an EMBL/GenBank/DDBJ whole genome shotgun (WGS) entry which is preliminary data.</text>
</comment>